<evidence type="ECO:0000313" key="5">
    <source>
        <dbReference type="EMBL" id="CAB4606273.1"/>
    </source>
</evidence>
<evidence type="ECO:0000259" key="4">
    <source>
        <dbReference type="PROSITE" id="PS51186"/>
    </source>
</evidence>
<dbReference type="InterPro" id="IPR000182">
    <property type="entry name" value="GNAT_dom"/>
</dbReference>
<dbReference type="EMBL" id="CAEZUS010000046">
    <property type="protein sequence ID" value="CAB4606273.1"/>
    <property type="molecule type" value="Genomic_DNA"/>
</dbReference>
<dbReference type="InterPro" id="IPR051531">
    <property type="entry name" value="N-acetyltransferase"/>
</dbReference>
<dbReference type="GO" id="GO:0008999">
    <property type="term" value="F:protein-N-terminal-alanine acetyltransferase activity"/>
    <property type="evidence" value="ECO:0007669"/>
    <property type="project" value="TreeGrafter"/>
</dbReference>
<accession>A0A6J6H1P8</accession>
<comment type="similarity">
    <text evidence="3">Belongs to the acetyltransferase family. RimJ subfamily.</text>
</comment>
<dbReference type="PANTHER" id="PTHR43792">
    <property type="entry name" value="GNAT FAMILY, PUTATIVE (AFU_ORTHOLOGUE AFUA_3G00765)-RELATED-RELATED"/>
    <property type="match status" value="1"/>
</dbReference>
<evidence type="ECO:0000256" key="3">
    <source>
        <dbReference type="ARBA" id="ARBA00038502"/>
    </source>
</evidence>
<keyword evidence="2" id="KW-0012">Acyltransferase</keyword>
<name>A0A6J6H1P8_9ZZZZ</name>
<dbReference type="InterPro" id="IPR016181">
    <property type="entry name" value="Acyl_CoA_acyltransferase"/>
</dbReference>
<dbReference type="Gene3D" id="3.40.630.30">
    <property type="match status" value="1"/>
</dbReference>
<dbReference type="PROSITE" id="PS51186">
    <property type="entry name" value="GNAT"/>
    <property type="match status" value="1"/>
</dbReference>
<dbReference type="AlphaFoldDB" id="A0A6J6H1P8"/>
<dbReference type="Pfam" id="PF13302">
    <property type="entry name" value="Acetyltransf_3"/>
    <property type="match status" value="1"/>
</dbReference>
<dbReference type="SUPFAM" id="SSF55729">
    <property type="entry name" value="Acyl-CoA N-acyltransferases (Nat)"/>
    <property type="match status" value="1"/>
</dbReference>
<dbReference type="PANTHER" id="PTHR43792:SF8">
    <property type="entry name" value="[RIBOSOMAL PROTEIN US5]-ALANINE N-ACETYLTRANSFERASE"/>
    <property type="match status" value="1"/>
</dbReference>
<proteinExistence type="inferred from homology"/>
<feature type="domain" description="N-acetyltransferase" evidence="4">
    <location>
        <begin position="15"/>
        <end position="192"/>
    </location>
</feature>
<dbReference type="GO" id="GO:0005737">
    <property type="term" value="C:cytoplasm"/>
    <property type="evidence" value="ECO:0007669"/>
    <property type="project" value="TreeGrafter"/>
</dbReference>
<sequence>MSDQVWPIVLISNDLTLRPLRFRDRAKWFAVRAENREWLTPWEATLPKVPEHIEAIELPKKPPSFLEMVRIHNREGRSGRTISLAIWQGPNLIGQITMGGIIYGALRGAHIGYWISRNYANRGFTTQAVELITAYGFNELGLHRIEINLRPENGASRRVAEKAGFIFEGDRPRFLHIDGAWRDHICFVKENPAIK</sequence>
<evidence type="ECO:0000256" key="1">
    <source>
        <dbReference type="ARBA" id="ARBA00022679"/>
    </source>
</evidence>
<keyword evidence="1" id="KW-0808">Transferase</keyword>
<protein>
    <submittedName>
        <fullName evidence="5">Unannotated protein</fullName>
    </submittedName>
</protein>
<reference evidence="5" key="1">
    <citation type="submission" date="2020-05" db="EMBL/GenBank/DDBJ databases">
        <authorList>
            <person name="Chiriac C."/>
            <person name="Salcher M."/>
            <person name="Ghai R."/>
            <person name="Kavagutti S V."/>
        </authorList>
    </citation>
    <scope>NUCLEOTIDE SEQUENCE</scope>
</reference>
<organism evidence="5">
    <name type="scientific">freshwater metagenome</name>
    <dbReference type="NCBI Taxonomy" id="449393"/>
    <lineage>
        <taxon>unclassified sequences</taxon>
        <taxon>metagenomes</taxon>
        <taxon>ecological metagenomes</taxon>
    </lineage>
</organism>
<evidence type="ECO:0000256" key="2">
    <source>
        <dbReference type="ARBA" id="ARBA00023315"/>
    </source>
</evidence>
<gene>
    <name evidence="5" type="ORF">UFOPK1852_00421</name>
</gene>